<gene>
    <name evidence="1" type="ORF">ACG33_13485</name>
</gene>
<reference evidence="1 2" key="1">
    <citation type="submission" date="2015-06" db="EMBL/GenBank/DDBJ databases">
        <title>A Comprehensive Approach to Explore the Metabolic and Phylogenetic Diversity of Bacterial Steroid Degradation in the Environment: Testosterone as an Example.</title>
        <authorList>
            <person name="Yang F.-C."/>
            <person name="Chen Y.-L."/>
            <person name="Yu C.-P."/>
            <person name="Tang S.-L."/>
            <person name="Wang P.-H."/>
            <person name="Ismail W."/>
            <person name="Wang C.-H."/>
            <person name="Yang C.-Y."/>
            <person name="Chiang Y.-R."/>
        </authorList>
    </citation>
    <scope>NUCLEOTIDE SEQUENCE [LARGE SCALE GENOMIC DNA]</scope>
    <source>
        <strain evidence="1 2">DSM 18526</strain>
    </source>
</reference>
<dbReference type="Proteomes" id="UP000070250">
    <property type="component" value="Chromosome"/>
</dbReference>
<evidence type="ECO:0000313" key="1">
    <source>
        <dbReference type="EMBL" id="AMN48093.1"/>
    </source>
</evidence>
<sequence length="195" mass="21585">MDCAIRTANSSTASWEQVVVEFAGVAQVTAMDDAVHHHVGAVRRLRQCLEQGCQSRLWPVSDRDLGAGALHHMRCLPAPRGWKCIHRALQRGGTYVQRQEPPAGHRCPDLAIAVTSRSENNPAAAKANMPRKGKWPQHLRTVGMQAQERPAHVQAQGDQRRRQAVAHARECRLREAQAVVVDGDYRAPVTELCLS</sequence>
<evidence type="ECO:0000313" key="2">
    <source>
        <dbReference type="Proteomes" id="UP000070250"/>
    </source>
</evidence>
<organism evidence="1 2">
    <name type="scientific">Steroidobacter denitrificans</name>
    <dbReference type="NCBI Taxonomy" id="465721"/>
    <lineage>
        <taxon>Bacteria</taxon>
        <taxon>Pseudomonadati</taxon>
        <taxon>Pseudomonadota</taxon>
        <taxon>Gammaproteobacteria</taxon>
        <taxon>Steroidobacterales</taxon>
        <taxon>Steroidobacteraceae</taxon>
        <taxon>Steroidobacter</taxon>
    </lineage>
</organism>
<dbReference type="AlphaFoldDB" id="A0A127FCF5"/>
<dbReference type="EMBL" id="CP011971">
    <property type="protein sequence ID" value="AMN48093.1"/>
    <property type="molecule type" value="Genomic_DNA"/>
</dbReference>
<accession>A0A127FCF5</accession>
<protein>
    <submittedName>
        <fullName evidence="1">Uncharacterized protein</fullName>
    </submittedName>
</protein>
<name>A0A127FCF5_STEDE</name>
<proteinExistence type="predicted"/>
<dbReference type="KEGG" id="sdf:ACG33_13485"/>
<keyword evidence="2" id="KW-1185">Reference proteome</keyword>